<accession>A0ACC2FQ65</accession>
<proteinExistence type="predicted"/>
<sequence length="147" mass="16148">MDPLIRGAATVQPPPAPRTPPSPRPHRRAIQFHPNNSERTCQPGPAGAVCLKDELAEPTPTGPRDAMNAGCNPSDNPGPQVFSRNCLCGNECFHGNCSSTHEENQTAQRDESRLPARSCCFYMVGFYIPIYSVFWETVGVGIIEFYQ</sequence>
<evidence type="ECO:0000313" key="2">
    <source>
        <dbReference type="Proteomes" id="UP001157502"/>
    </source>
</evidence>
<gene>
    <name evidence="1" type="ORF">DPEC_G00273150</name>
</gene>
<reference evidence="1" key="1">
    <citation type="submission" date="2021-05" db="EMBL/GenBank/DDBJ databases">
        <authorList>
            <person name="Pan Q."/>
            <person name="Jouanno E."/>
            <person name="Zahm M."/>
            <person name="Klopp C."/>
            <person name="Cabau C."/>
            <person name="Louis A."/>
            <person name="Berthelot C."/>
            <person name="Parey E."/>
            <person name="Roest Crollius H."/>
            <person name="Montfort J."/>
            <person name="Robinson-Rechavi M."/>
            <person name="Bouchez O."/>
            <person name="Lampietro C."/>
            <person name="Lopez Roques C."/>
            <person name="Donnadieu C."/>
            <person name="Postlethwait J."/>
            <person name="Bobe J."/>
            <person name="Dillon D."/>
            <person name="Chandos A."/>
            <person name="von Hippel F."/>
            <person name="Guiguen Y."/>
        </authorList>
    </citation>
    <scope>NUCLEOTIDE SEQUENCE</scope>
    <source>
        <strain evidence="1">YG-Jan2019</strain>
    </source>
</reference>
<dbReference type="Proteomes" id="UP001157502">
    <property type="component" value="Chromosome 24"/>
</dbReference>
<organism evidence="1 2">
    <name type="scientific">Dallia pectoralis</name>
    <name type="common">Alaska blackfish</name>
    <dbReference type="NCBI Taxonomy" id="75939"/>
    <lineage>
        <taxon>Eukaryota</taxon>
        <taxon>Metazoa</taxon>
        <taxon>Chordata</taxon>
        <taxon>Craniata</taxon>
        <taxon>Vertebrata</taxon>
        <taxon>Euteleostomi</taxon>
        <taxon>Actinopterygii</taxon>
        <taxon>Neopterygii</taxon>
        <taxon>Teleostei</taxon>
        <taxon>Protacanthopterygii</taxon>
        <taxon>Esociformes</taxon>
        <taxon>Umbridae</taxon>
        <taxon>Dallia</taxon>
    </lineage>
</organism>
<evidence type="ECO:0000313" key="1">
    <source>
        <dbReference type="EMBL" id="KAJ7993509.1"/>
    </source>
</evidence>
<comment type="caution">
    <text evidence="1">The sequence shown here is derived from an EMBL/GenBank/DDBJ whole genome shotgun (WGS) entry which is preliminary data.</text>
</comment>
<keyword evidence="2" id="KW-1185">Reference proteome</keyword>
<name>A0ACC2FQ65_DALPE</name>
<protein>
    <submittedName>
        <fullName evidence="1">Uncharacterized protein</fullName>
    </submittedName>
</protein>
<dbReference type="EMBL" id="CM055751">
    <property type="protein sequence ID" value="KAJ7993509.1"/>
    <property type="molecule type" value="Genomic_DNA"/>
</dbReference>